<dbReference type="PATRIC" id="fig|285473.5.peg.5004"/>
<dbReference type="STRING" id="285473.A4G23_04748"/>
<evidence type="ECO:0008006" key="4">
    <source>
        <dbReference type="Google" id="ProtNLM"/>
    </source>
</evidence>
<dbReference type="Proteomes" id="UP000095349">
    <property type="component" value="Chromosome"/>
</dbReference>
<feature type="region of interest" description="Disordered" evidence="1">
    <location>
        <begin position="51"/>
        <end position="70"/>
    </location>
</feature>
<gene>
    <name evidence="2" type="ORF">A4G23_04748</name>
</gene>
<dbReference type="RefSeq" id="WP_159029498.1">
    <property type="nucleotide sequence ID" value="NZ_CP017316.1"/>
</dbReference>
<dbReference type="GO" id="GO:0016491">
    <property type="term" value="F:oxidoreductase activity"/>
    <property type="evidence" value="ECO:0007669"/>
    <property type="project" value="InterPro"/>
</dbReference>
<reference evidence="2 3" key="1">
    <citation type="submission" date="2016-09" db="EMBL/GenBank/DDBJ databases">
        <title>Streptomyces rubrolavendulae MJM4426 Genome sequencing and assembly.</title>
        <authorList>
            <person name="Kim J.-G."/>
        </authorList>
    </citation>
    <scope>NUCLEOTIDE SEQUENCE [LARGE SCALE GENOMIC DNA]</scope>
    <source>
        <strain evidence="2 3">MJM4426</strain>
    </source>
</reference>
<feature type="region of interest" description="Disordered" evidence="1">
    <location>
        <begin position="279"/>
        <end position="303"/>
    </location>
</feature>
<dbReference type="AlphaFoldDB" id="A0A1D8G8S6"/>
<evidence type="ECO:0000313" key="3">
    <source>
        <dbReference type="Proteomes" id="UP000095349"/>
    </source>
</evidence>
<organism evidence="2 3">
    <name type="scientific">Streptomyces rubrolavendulae</name>
    <dbReference type="NCBI Taxonomy" id="285473"/>
    <lineage>
        <taxon>Bacteria</taxon>
        <taxon>Bacillati</taxon>
        <taxon>Actinomycetota</taxon>
        <taxon>Actinomycetes</taxon>
        <taxon>Kitasatosporales</taxon>
        <taxon>Streptomycetaceae</taxon>
        <taxon>Streptomyces</taxon>
    </lineage>
</organism>
<feature type="region of interest" description="Disordered" evidence="1">
    <location>
        <begin position="337"/>
        <end position="357"/>
    </location>
</feature>
<accession>A0A1D8G8S6</accession>
<evidence type="ECO:0000256" key="1">
    <source>
        <dbReference type="SAM" id="MobiDB-lite"/>
    </source>
</evidence>
<sequence>MSSEPAGSRASSTSPASSASSASFMSPAPRALPGRSPVSVALSLARSGRVPGPRFPAGPQTTPWPGPALPVPGPLDRLLRRSLAGGRLRPAASAGALHPVNAHLLLGAGTGLPPGRYAYQPVTHRLHPRGAVDGNVPPGALAVLTVTARRTVSQYGHRGWPLLLLDTGHAAAALVLAGAPAWCPDADGALLAAAAGLPSGRCGEHALAAVRLTPGPEDALAWWAARPPGAPPPPDAHPAPPVLRDAWDVLDALTAPARGRAVPAARGRGGAPYPDAVWRAPGAAVPPEAGTGPNGAEAGPDGAEAVAARRSAQPPFPGVPDETRLAAVARAAAAAAAAAHPPRGRATGAPAGATAGATATTAGPALAWDLVRADAPGAPRRAEDLARRAAGQAWLTRTGALLLAHGCPDDAGPAHVRHAHLTAGYAVGAAQATAARLGLASRPVGSWQHGPGGPAHLVHALALGTATEGNSPR</sequence>
<dbReference type="InterPro" id="IPR000415">
    <property type="entry name" value="Nitroreductase-like"/>
</dbReference>
<name>A0A1D8G8S6_9ACTN</name>
<evidence type="ECO:0000313" key="2">
    <source>
        <dbReference type="EMBL" id="AOT61857.1"/>
    </source>
</evidence>
<dbReference type="KEGG" id="srn:A4G23_04748"/>
<feature type="region of interest" description="Disordered" evidence="1">
    <location>
        <begin position="1"/>
        <end position="36"/>
    </location>
</feature>
<protein>
    <recommendedName>
        <fullName evidence="4">Nitroreductase family protein</fullName>
    </recommendedName>
</protein>
<dbReference type="OrthoDB" id="3422065at2"/>
<feature type="compositionally biased region" description="Low complexity" evidence="1">
    <location>
        <begin position="1"/>
        <end position="31"/>
    </location>
</feature>
<dbReference type="EMBL" id="CP017316">
    <property type="protein sequence ID" value="AOT61857.1"/>
    <property type="molecule type" value="Genomic_DNA"/>
</dbReference>
<keyword evidence="3" id="KW-1185">Reference proteome</keyword>
<dbReference type="Gene3D" id="3.40.109.10">
    <property type="entry name" value="NADH Oxidase"/>
    <property type="match status" value="2"/>
</dbReference>
<proteinExistence type="predicted"/>